<dbReference type="InterPro" id="IPR036249">
    <property type="entry name" value="Thioredoxin-like_sf"/>
</dbReference>
<sequence>MKVEIFTHKSCTECNMLLEYLDQKNLLGKVQVIDTELYPFLALERGVISTPSVFIDGTLVYAGNVDFEELEKLLEGTKISKKVNKDELVEKLMAGIVDSFAATSWIYVNMDFDSFMAQKDFVLAVTGLVFAEDKEEMYNYLRNIMIKEGPKYVDKWNERILRNISSNFVREIYWLYNNKIPVEDIKKMYTLQIFAHWLMVRGGSTGRVGLRIHSIKEADVMSRIEKAYNYMLSNYDKLWEKVENEQKLLNQLENRRSIVF</sequence>
<evidence type="ECO:0000259" key="2">
    <source>
        <dbReference type="Pfam" id="PF13192"/>
    </source>
</evidence>
<dbReference type="Proteomes" id="UP000193404">
    <property type="component" value="Chromosome"/>
</dbReference>
<accession>A0A1W6K1D3</accession>
<gene>
    <name evidence="3" type="ORF">B6F84_10125</name>
</gene>
<evidence type="ECO:0000313" key="3">
    <source>
        <dbReference type="EMBL" id="ARM76343.1"/>
    </source>
</evidence>
<organism evidence="3 4">
    <name type="scientific">Acidianus manzaensis</name>
    <dbReference type="NCBI Taxonomy" id="282676"/>
    <lineage>
        <taxon>Archaea</taxon>
        <taxon>Thermoproteota</taxon>
        <taxon>Thermoprotei</taxon>
        <taxon>Sulfolobales</taxon>
        <taxon>Sulfolobaceae</taxon>
        <taxon>Acidianus</taxon>
    </lineage>
</organism>
<evidence type="ECO:0000256" key="1">
    <source>
        <dbReference type="ARBA" id="ARBA00007787"/>
    </source>
</evidence>
<reference evidence="3 4" key="1">
    <citation type="submission" date="2017-03" db="EMBL/GenBank/DDBJ databases">
        <title>Sulfur activation and transportation mechanism of thermophilic Archaea Acidianus manzaensis YN-25.</title>
        <authorList>
            <person name="Ma Y."/>
            <person name="Yang Y."/>
            <person name="Xia J."/>
        </authorList>
    </citation>
    <scope>NUCLEOTIDE SEQUENCE [LARGE SCALE GENOMIC DNA]</scope>
    <source>
        <strain evidence="3 4">YN-25</strain>
    </source>
</reference>
<dbReference type="InterPro" id="IPR012336">
    <property type="entry name" value="Thioredoxin-like_fold"/>
</dbReference>
<dbReference type="SUPFAM" id="SSF52833">
    <property type="entry name" value="Thioredoxin-like"/>
    <property type="match status" value="1"/>
</dbReference>
<dbReference type="PROSITE" id="PS51354">
    <property type="entry name" value="GLUTAREDOXIN_2"/>
    <property type="match status" value="1"/>
</dbReference>
<keyword evidence="4" id="KW-1185">Reference proteome</keyword>
<protein>
    <submittedName>
        <fullName evidence="3">Thioredoxin</fullName>
    </submittedName>
</protein>
<dbReference type="Gene3D" id="3.40.30.10">
    <property type="entry name" value="Glutaredoxin"/>
    <property type="match status" value="1"/>
</dbReference>
<dbReference type="RefSeq" id="WP_148692133.1">
    <property type="nucleotide sequence ID" value="NZ_CP020477.1"/>
</dbReference>
<feature type="domain" description="Thioredoxin-like fold" evidence="2">
    <location>
        <begin position="1"/>
        <end position="74"/>
    </location>
</feature>
<dbReference type="OrthoDB" id="31032at2157"/>
<dbReference type="EMBL" id="CP020477">
    <property type="protein sequence ID" value="ARM76343.1"/>
    <property type="molecule type" value="Genomic_DNA"/>
</dbReference>
<proteinExistence type="inferred from homology"/>
<evidence type="ECO:0000313" key="4">
    <source>
        <dbReference type="Proteomes" id="UP000193404"/>
    </source>
</evidence>
<dbReference type="Pfam" id="PF13192">
    <property type="entry name" value="Thioredoxin_3"/>
    <property type="match status" value="1"/>
</dbReference>
<comment type="similarity">
    <text evidence="1">Belongs to the glutaredoxin family.</text>
</comment>
<dbReference type="KEGG" id="aman:B6F84_10125"/>
<dbReference type="AlphaFoldDB" id="A0A1W6K1D3"/>
<dbReference type="GeneID" id="41591284"/>
<name>A0A1W6K1D3_9CREN</name>
<dbReference type="STRING" id="282676.B6F84_10125"/>